<organism evidence="1 2">
    <name type="scientific">Acinetobacter corruptisaponis</name>
    <dbReference type="NCBI Taxonomy" id="3045147"/>
    <lineage>
        <taxon>Bacteria</taxon>
        <taxon>Pseudomonadati</taxon>
        <taxon>Pseudomonadota</taxon>
        <taxon>Gammaproteobacteria</taxon>
        <taxon>Moraxellales</taxon>
        <taxon>Moraxellaceae</taxon>
        <taxon>Acinetobacter</taxon>
    </lineage>
</organism>
<protein>
    <submittedName>
        <fullName evidence="1">Uncharacterized protein</fullName>
    </submittedName>
</protein>
<evidence type="ECO:0000313" key="1">
    <source>
        <dbReference type="EMBL" id="WHP04534.1"/>
    </source>
</evidence>
<dbReference type="Proteomes" id="UP001229836">
    <property type="component" value="Chromosome"/>
</dbReference>
<dbReference type="EMBL" id="CP125669">
    <property type="protein sequence ID" value="WHP04534.1"/>
    <property type="molecule type" value="Genomic_DNA"/>
</dbReference>
<reference evidence="1 2" key="1">
    <citation type="submission" date="2023-05" db="EMBL/GenBank/DDBJ databases">
        <title>The complete genome of Acinetobacter sp. nov KCTC 92772.</title>
        <authorList>
            <person name="Zhou G."/>
        </authorList>
    </citation>
    <scope>NUCLEOTIDE SEQUENCE [LARGE SCALE GENOMIC DNA]</scope>
    <source>
        <strain evidence="1 2">KCTC 92772</strain>
    </source>
</reference>
<proteinExistence type="predicted"/>
<sequence>MDIQTYSIIKIAKISISDRKLFIIEFQDAFYFYNQRIIRLKLDELILESQKLHN</sequence>
<keyword evidence="2" id="KW-1185">Reference proteome</keyword>
<evidence type="ECO:0000313" key="2">
    <source>
        <dbReference type="Proteomes" id="UP001229836"/>
    </source>
</evidence>
<dbReference type="RefSeq" id="WP_283266217.1">
    <property type="nucleotide sequence ID" value="NZ_CP125669.1"/>
</dbReference>
<accession>A0ABY8S0Y7</accession>
<gene>
    <name evidence="1" type="ORF">QLH32_10690</name>
</gene>
<name>A0ABY8S0Y7_9GAMM</name>